<dbReference type="GO" id="GO:0004177">
    <property type="term" value="F:aminopeptidase activity"/>
    <property type="evidence" value="ECO:0007669"/>
    <property type="project" value="TreeGrafter"/>
</dbReference>
<dbReference type="Pfam" id="PF06167">
    <property type="entry name" value="Peptidase_M90"/>
    <property type="match status" value="1"/>
</dbReference>
<dbReference type="Gene3D" id="1.10.472.150">
    <property type="entry name" value="Glucose-regulated metallo-peptidase M90, N-terminal domain"/>
    <property type="match status" value="1"/>
</dbReference>
<dbReference type="InterPro" id="IPR010384">
    <property type="entry name" value="MtfA_fam"/>
</dbReference>
<gene>
    <name evidence="1" type="ORF">GJQ55_07490</name>
</gene>
<keyword evidence="2" id="KW-1185">Reference proteome</keyword>
<reference evidence="1 2" key="1">
    <citation type="submission" date="2019-11" db="EMBL/GenBank/DDBJ databases">
        <title>Venatorbacter sp. nov. a predator of Campylobacter and other Gram-negative bacteria.</title>
        <authorList>
            <person name="Saeedi A."/>
            <person name="Cummings N.J."/>
            <person name="Connerton I.F."/>
            <person name="Connerton P.L."/>
        </authorList>
    </citation>
    <scope>NUCLEOTIDE SEQUENCE [LARGE SCALE GENOMIC DNA]</scope>
    <source>
        <strain evidence="1">XL5</strain>
    </source>
</reference>
<dbReference type="InterPro" id="IPR042252">
    <property type="entry name" value="MtfA_N"/>
</dbReference>
<organism evidence="1 2">
    <name type="scientific">Venatoribacter cucullus</name>
    <dbReference type="NCBI Taxonomy" id="2661630"/>
    <lineage>
        <taxon>Bacteria</taxon>
        <taxon>Pseudomonadati</taxon>
        <taxon>Pseudomonadota</taxon>
        <taxon>Gammaproteobacteria</taxon>
        <taxon>Oceanospirillales</taxon>
        <taxon>Oceanospirillaceae</taxon>
        <taxon>Venatoribacter</taxon>
    </lineage>
</organism>
<evidence type="ECO:0000313" key="1">
    <source>
        <dbReference type="EMBL" id="QQD24328.1"/>
    </source>
</evidence>
<protein>
    <submittedName>
        <fullName evidence="1">Uncharacterized protein</fullName>
    </submittedName>
</protein>
<accession>A0A9E8FKD8</accession>
<proteinExistence type="predicted"/>
<name>A0A9E8FKD8_9GAMM</name>
<dbReference type="GO" id="GO:0005829">
    <property type="term" value="C:cytosol"/>
    <property type="evidence" value="ECO:0007669"/>
    <property type="project" value="TreeGrafter"/>
</dbReference>
<dbReference type="AlphaFoldDB" id="A0A9E8FKD8"/>
<dbReference type="CDD" id="cd20169">
    <property type="entry name" value="Peptidase_M90_mtfA"/>
    <property type="match status" value="1"/>
</dbReference>
<sequence length="275" mass="32339">MQPVTLFLVFAAVVLAALIFWLFFYRSWRRQRELDSPFPPRWRQLLREQLPHYAHLNSNQQYRLEQCVQLFMAEKTFYGCDGFTINDRVRITIAGHACLLLLGRSFSHFDDIRSILVYPDVYKVPNRRQDGLVVHQGNDVRAGEAWSAGRVVLAWTSCEEASKDRHFPHNVVLHEFAHQLDYLDGMADGAPPLNSELSDDWPRIMTAAFNDLQQAMYYQQRPWLDPYGATEPAEFFAVLTETFYQQPQHLQQQQPQVFDLLCRYYRTDPRQFSTR</sequence>
<dbReference type="PANTHER" id="PTHR30164">
    <property type="entry name" value="MTFA PEPTIDASE"/>
    <property type="match status" value="1"/>
</dbReference>
<dbReference type="Gene3D" id="3.40.390.10">
    <property type="entry name" value="Collagenase (Catalytic Domain)"/>
    <property type="match status" value="1"/>
</dbReference>
<evidence type="ECO:0000313" key="2">
    <source>
        <dbReference type="Proteomes" id="UP000596074"/>
    </source>
</evidence>
<dbReference type="EMBL" id="CP046056">
    <property type="protein sequence ID" value="QQD24328.1"/>
    <property type="molecule type" value="Genomic_DNA"/>
</dbReference>
<dbReference type="KEGG" id="vcw:GJQ55_07490"/>
<dbReference type="GO" id="GO:0008237">
    <property type="term" value="F:metallopeptidase activity"/>
    <property type="evidence" value="ECO:0007669"/>
    <property type="project" value="InterPro"/>
</dbReference>
<dbReference type="RefSeq" id="WP_228344371.1">
    <property type="nucleotide sequence ID" value="NZ_CP045550.1"/>
</dbReference>
<dbReference type="Proteomes" id="UP000596074">
    <property type="component" value="Chromosome"/>
</dbReference>
<dbReference type="InterPro" id="IPR024079">
    <property type="entry name" value="MetalloPept_cat_dom_sf"/>
</dbReference>
<dbReference type="SUPFAM" id="SSF55486">
    <property type="entry name" value="Metalloproteases ('zincins'), catalytic domain"/>
    <property type="match status" value="1"/>
</dbReference>
<dbReference type="PANTHER" id="PTHR30164:SF2">
    <property type="entry name" value="PROTEIN MTFA"/>
    <property type="match status" value="1"/>
</dbReference>